<proteinExistence type="predicted"/>
<dbReference type="PIRSF" id="PIRSF030150">
    <property type="entry name" value="UCP030150"/>
    <property type="match status" value="1"/>
</dbReference>
<dbReference type="InterPro" id="IPR023365">
    <property type="entry name" value="Sortase_dom-sf"/>
</dbReference>
<dbReference type="SUPFAM" id="SSF63817">
    <property type="entry name" value="Sortase"/>
    <property type="match status" value="1"/>
</dbReference>
<dbReference type="EMBL" id="CP159485">
    <property type="protein sequence ID" value="XCI28153.1"/>
    <property type="molecule type" value="Genomic_DNA"/>
</dbReference>
<dbReference type="EC" id="3.4.22.71" evidence="5"/>
<dbReference type="InterPro" id="IPR009835">
    <property type="entry name" value="SrtB"/>
</dbReference>
<feature type="site" description="Transition state stabilizer" evidence="3">
    <location>
        <position position="235"/>
    </location>
</feature>
<dbReference type="InterPro" id="IPR005754">
    <property type="entry name" value="Sortase"/>
</dbReference>
<dbReference type="Pfam" id="PF04203">
    <property type="entry name" value="Sortase"/>
    <property type="match status" value="1"/>
</dbReference>
<feature type="active site" description="Proton donor/acceptor" evidence="4">
    <location>
        <position position="134"/>
    </location>
</feature>
<gene>
    <name evidence="5" type="primary">srtB</name>
    <name evidence="5" type="ORF">PRVXH_002099</name>
</gene>
<evidence type="ECO:0000256" key="1">
    <source>
        <dbReference type="ARBA" id="ARBA00022801"/>
    </source>
</evidence>
<dbReference type="Gene3D" id="2.40.260.10">
    <property type="entry name" value="Sortase"/>
    <property type="match status" value="1"/>
</dbReference>
<evidence type="ECO:0000256" key="3">
    <source>
        <dbReference type="PIRSR" id="PIRSR030150-2"/>
    </source>
</evidence>
<dbReference type="GO" id="GO:0016787">
    <property type="term" value="F:hydrolase activity"/>
    <property type="evidence" value="ECO:0007669"/>
    <property type="project" value="UniProtKB-KW"/>
</dbReference>
<sequence length="246" mass="29396">MLKRIITIVLAVILAFSLFKIGQSFYGYYANRRVYSELESMYQESHRLNEEKQDTNNDDDEVDKFEKLKEINEDIVGWIKIPETKINYPVVQAEDNDYYLERNFNREWNPGGAIFMDFRNTVEDLGKNTVIYGHRMRDGSMFENLKRYKSQEFANEHRYIKLDTLYDETKWKVFSVYITDTDFNYIETDFDNDEEYQDLLDEIRRRSIIEMDIDVGVENKILTLSTCDYTFDDARLVVHATKIDSE</sequence>
<evidence type="ECO:0000313" key="5">
    <source>
        <dbReference type="EMBL" id="XCI28153.1"/>
    </source>
</evidence>
<reference evidence="5" key="2">
    <citation type="submission" date="2024-06" db="EMBL/GenBank/DDBJ databases">
        <authorList>
            <person name="Petrova K.O."/>
            <person name="Toshchakov S.V."/>
            <person name="Boltjanskaja Y.V."/>
            <person name="Kevbrin V.V."/>
        </authorList>
    </citation>
    <scope>NUCLEOTIDE SEQUENCE</scope>
    <source>
        <strain evidence="5">Z-710</strain>
    </source>
</reference>
<reference evidence="5" key="1">
    <citation type="journal article" date="2018" name="Antonie Van Leeuwenhoek">
        <title>Proteinivorax hydrogeniformans sp. nov., an anaerobic, haloalkaliphilic bacterium fermenting proteinaceous compounds with high hydrogen production.</title>
        <authorList>
            <person name="Boltyanskaya Y."/>
            <person name="Detkova E."/>
            <person name="Pimenov N."/>
            <person name="Kevbrin V."/>
        </authorList>
    </citation>
    <scope>NUCLEOTIDE SEQUENCE</scope>
    <source>
        <strain evidence="5">Z-710</strain>
    </source>
</reference>
<dbReference type="InterPro" id="IPR015986">
    <property type="entry name" value="SrtB_Firmicute"/>
</dbReference>
<accession>A0AAU8HSG0</accession>
<evidence type="ECO:0000256" key="2">
    <source>
        <dbReference type="PIRSR" id="PIRSR030150-1"/>
    </source>
</evidence>
<dbReference type="RefSeq" id="WP_353892730.1">
    <property type="nucleotide sequence ID" value="NZ_CP159485.1"/>
</dbReference>
<evidence type="ECO:0000256" key="4">
    <source>
        <dbReference type="PIRSR" id="PIRSR605754-1"/>
    </source>
</evidence>
<name>A0AAU8HSG0_9FIRM</name>
<keyword evidence="1 5" id="KW-0378">Hydrolase</keyword>
<dbReference type="AlphaFoldDB" id="A0AAU8HSG0"/>
<organism evidence="5">
    <name type="scientific">Proteinivorax hydrogeniformans</name>
    <dbReference type="NCBI Taxonomy" id="1826727"/>
    <lineage>
        <taxon>Bacteria</taxon>
        <taxon>Bacillati</taxon>
        <taxon>Bacillota</taxon>
        <taxon>Clostridia</taxon>
        <taxon>Eubacteriales</taxon>
        <taxon>Proteinivoracaceae</taxon>
        <taxon>Proteinivorax</taxon>
    </lineage>
</organism>
<dbReference type="CDD" id="cd05826">
    <property type="entry name" value="Sortase_B"/>
    <property type="match status" value="1"/>
</dbReference>
<dbReference type="NCBIfam" id="TIGR03064">
    <property type="entry name" value="sortase_srtB"/>
    <property type="match status" value="1"/>
</dbReference>
<protein>
    <submittedName>
        <fullName evidence="5">Class B sortase</fullName>
        <ecNumber evidence="5">3.4.22.71</ecNumber>
    </submittedName>
</protein>
<feature type="active site" description="Acyl-thioester intermediate" evidence="2">
    <location>
        <position position="227"/>
    </location>
</feature>